<dbReference type="EMBL" id="BMFF01000004">
    <property type="protein sequence ID" value="GGD01658.1"/>
    <property type="molecule type" value="Genomic_DNA"/>
</dbReference>
<name>A0ABQ1PRJ0_9GAMM</name>
<accession>A0ABQ1PRJ0</accession>
<evidence type="ECO:0000313" key="2">
    <source>
        <dbReference type="EMBL" id="GGD01658.1"/>
    </source>
</evidence>
<sequence length="111" mass="11925">MKKAIYGAFLLGSSLLLSACSSGPSEDDVKTLLEAQMNQMSGMLGEIGGENMSSMLKVDIHAVTIHSCEEQRTNVYLCDVDVDATTPITGRSVQRSEVLMAKSKDGWVPAQ</sequence>
<dbReference type="PROSITE" id="PS51257">
    <property type="entry name" value="PROKAR_LIPOPROTEIN"/>
    <property type="match status" value="1"/>
</dbReference>
<feature type="chain" id="PRO_5046378282" description="Lipoprotein" evidence="1">
    <location>
        <begin position="20"/>
        <end position="111"/>
    </location>
</feature>
<evidence type="ECO:0008006" key="4">
    <source>
        <dbReference type="Google" id="ProtNLM"/>
    </source>
</evidence>
<keyword evidence="3" id="KW-1185">Reference proteome</keyword>
<protein>
    <recommendedName>
        <fullName evidence="4">Lipoprotein</fullName>
    </recommendedName>
</protein>
<keyword evidence="1" id="KW-0732">Signal</keyword>
<evidence type="ECO:0000256" key="1">
    <source>
        <dbReference type="SAM" id="SignalP"/>
    </source>
</evidence>
<proteinExistence type="predicted"/>
<feature type="signal peptide" evidence="1">
    <location>
        <begin position="1"/>
        <end position="19"/>
    </location>
</feature>
<reference evidence="3" key="1">
    <citation type="journal article" date="2019" name="Int. J. Syst. Evol. Microbiol.">
        <title>The Global Catalogue of Microorganisms (GCM) 10K type strain sequencing project: providing services to taxonomists for standard genome sequencing and annotation.</title>
        <authorList>
            <consortium name="The Broad Institute Genomics Platform"/>
            <consortium name="The Broad Institute Genome Sequencing Center for Infectious Disease"/>
            <person name="Wu L."/>
            <person name="Ma J."/>
        </authorList>
    </citation>
    <scope>NUCLEOTIDE SEQUENCE [LARGE SCALE GENOMIC DNA]</scope>
    <source>
        <strain evidence="3">CGMCC 1.12482</strain>
    </source>
</reference>
<comment type="caution">
    <text evidence="2">The sequence shown here is derived from an EMBL/GenBank/DDBJ whole genome shotgun (WGS) entry which is preliminary data.</text>
</comment>
<organism evidence="2 3">
    <name type="scientific">Halopseudomonas salina</name>
    <dbReference type="NCBI Taxonomy" id="1323744"/>
    <lineage>
        <taxon>Bacteria</taxon>
        <taxon>Pseudomonadati</taxon>
        <taxon>Pseudomonadota</taxon>
        <taxon>Gammaproteobacteria</taxon>
        <taxon>Pseudomonadales</taxon>
        <taxon>Pseudomonadaceae</taxon>
        <taxon>Halopseudomonas</taxon>
    </lineage>
</organism>
<gene>
    <name evidence="2" type="ORF">GCM10007418_21110</name>
</gene>
<dbReference type="Proteomes" id="UP000638188">
    <property type="component" value="Unassembled WGS sequence"/>
</dbReference>
<evidence type="ECO:0000313" key="3">
    <source>
        <dbReference type="Proteomes" id="UP000638188"/>
    </source>
</evidence>
<dbReference type="RefSeq" id="WP_150277052.1">
    <property type="nucleotide sequence ID" value="NZ_BMFF01000004.1"/>
</dbReference>